<keyword evidence="2" id="KW-1185">Reference proteome</keyword>
<gene>
    <name evidence="1" type="ORF">EVAR_62489_1</name>
</gene>
<evidence type="ECO:0000313" key="2">
    <source>
        <dbReference type="Proteomes" id="UP000299102"/>
    </source>
</evidence>
<evidence type="ECO:0000313" key="1">
    <source>
        <dbReference type="EMBL" id="GBP87982.1"/>
    </source>
</evidence>
<accession>A0A4C1ZKZ5</accession>
<reference evidence="1 2" key="1">
    <citation type="journal article" date="2019" name="Commun. Biol.">
        <title>The bagworm genome reveals a unique fibroin gene that provides high tensile strength.</title>
        <authorList>
            <person name="Kono N."/>
            <person name="Nakamura H."/>
            <person name="Ohtoshi R."/>
            <person name="Tomita M."/>
            <person name="Numata K."/>
            <person name="Arakawa K."/>
        </authorList>
    </citation>
    <scope>NUCLEOTIDE SEQUENCE [LARGE SCALE GENOMIC DNA]</scope>
</reference>
<dbReference type="EMBL" id="BGZK01001898">
    <property type="protein sequence ID" value="GBP87982.1"/>
    <property type="molecule type" value="Genomic_DNA"/>
</dbReference>
<dbReference type="AlphaFoldDB" id="A0A4C1ZKZ5"/>
<comment type="caution">
    <text evidence="1">The sequence shown here is derived from an EMBL/GenBank/DDBJ whole genome shotgun (WGS) entry which is preliminary data.</text>
</comment>
<dbReference type="Proteomes" id="UP000299102">
    <property type="component" value="Unassembled WGS sequence"/>
</dbReference>
<dbReference type="OrthoDB" id="10017160at2759"/>
<organism evidence="1 2">
    <name type="scientific">Eumeta variegata</name>
    <name type="common">Bagworm moth</name>
    <name type="synonym">Eumeta japonica</name>
    <dbReference type="NCBI Taxonomy" id="151549"/>
    <lineage>
        <taxon>Eukaryota</taxon>
        <taxon>Metazoa</taxon>
        <taxon>Ecdysozoa</taxon>
        <taxon>Arthropoda</taxon>
        <taxon>Hexapoda</taxon>
        <taxon>Insecta</taxon>
        <taxon>Pterygota</taxon>
        <taxon>Neoptera</taxon>
        <taxon>Endopterygota</taxon>
        <taxon>Lepidoptera</taxon>
        <taxon>Glossata</taxon>
        <taxon>Ditrysia</taxon>
        <taxon>Tineoidea</taxon>
        <taxon>Psychidae</taxon>
        <taxon>Oiketicinae</taxon>
        <taxon>Eumeta</taxon>
    </lineage>
</organism>
<protein>
    <submittedName>
        <fullName evidence="1">Uncharacterized protein</fullName>
    </submittedName>
</protein>
<name>A0A4C1ZKZ5_EUMVA</name>
<sequence>MQAGRGVKFGVGHRTDDAPWVYCFYFKTKQRSTAWEYRDEQKPTKVARERNASNQMIVSFFNKTGRLATVALKNCRTVNSDCCNEEVRTGTGPAGAAVSTTPSAGGYDVNRSEQRTKLCRSELPAYDIMRKVDAPRPFLFYACFVINFTVA</sequence>
<proteinExistence type="predicted"/>